<protein>
    <submittedName>
        <fullName evidence="4">Glycosyltransferase family 1 protein</fullName>
    </submittedName>
</protein>
<sequence>MSKILLINWRCPKNPLAGGAEIYAYEIFRRIKEHEITYLAERFPESKEEEEIEGIRIIRMGNKWTFNFSVYRNINEIVDKYNFDLVIDDLNKIPFYSPYFLKKKIPVLALVMHLFRKAIFSETNIFFGSYVYLTESLIPLVYKNNYFACLSQSTKEDLLRLFKNNKEIEEKIYVIPPGIDLDRYKPDFSKKRERIICHVGRLKKYKSIHHLIYAVKILKERNINNFKVLIVGEGDDKERLMKLVKKLNLTDIIEFTGYVSEEEKIDIYQRSLFLVENSIKEGWGLIVMEANACGTPVISAMAPGLKETVIDGETGFFYPYGDVDTLAEKMKILLINDNLREEMGKKAIDWAKNFTWEKSANLMKELIEKVLRYESSN</sequence>
<organism evidence="4">
    <name type="scientific">candidate division WOR-3 bacterium</name>
    <dbReference type="NCBI Taxonomy" id="2052148"/>
    <lineage>
        <taxon>Bacteria</taxon>
        <taxon>Bacteria division WOR-3</taxon>
    </lineage>
</organism>
<evidence type="ECO:0000313" key="4">
    <source>
        <dbReference type="EMBL" id="HGQ55161.1"/>
    </source>
</evidence>
<dbReference type="Gene3D" id="3.40.50.2000">
    <property type="entry name" value="Glycogen Phosphorylase B"/>
    <property type="match status" value="2"/>
</dbReference>
<dbReference type="SUPFAM" id="SSF53756">
    <property type="entry name" value="UDP-Glycosyltransferase/glycogen phosphorylase"/>
    <property type="match status" value="1"/>
</dbReference>
<dbReference type="CDD" id="cd03801">
    <property type="entry name" value="GT4_PimA-like"/>
    <property type="match status" value="1"/>
</dbReference>
<dbReference type="AlphaFoldDB" id="A0A7V4FDC3"/>
<accession>A0A7V4FDC3</accession>
<evidence type="ECO:0000256" key="1">
    <source>
        <dbReference type="ARBA" id="ARBA00022679"/>
    </source>
</evidence>
<feature type="domain" description="Glycosyl transferase family 1" evidence="2">
    <location>
        <begin position="189"/>
        <end position="349"/>
    </location>
</feature>
<dbReference type="PANTHER" id="PTHR46401:SF2">
    <property type="entry name" value="GLYCOSYLTRANSFERASE WBBK-RELATED"/>
    <property type="match status" value="1"/>
</dbReference>
<dbReference type="EMBL" id="DTBX01000062">
    <property type="protein sequence ID" value="HGQ55161.1"/>
    <property type="molecule type" value="Genomic_DNA"/>
</dbReference>
<dbReference type="Pfam" id="PF13439">
    <property type="entry name" value="Glyco_transf_4"/>
    <property type="match status" value="1"/>
</dbReference>
<dbReference type="PANTHER" id="PTHR46401">
    <property type="entry name" value="GLYCOSYLTRANSFERASE WBBK-RELATED"/>
    <property type="match status" value="1"/>
</dbReference>
<dbReference type="GO" id="GO:0016757">
    <property type="term" value="F:glycosyltransferase activity"/>
    <property type="evidence" value="ECO:0007669"/>
    <property type="project" value="InterPro"/>
</dbReference>
<dbReference type="InterPro" id="IPR001296">
    <property type="entry name" value="Glyco_trans_1"/>
</dbReference>
<gene>
    <name evidence="4" type="ORF">ENU28_01690</name>
</gene>
<proteinExistence type="predicted"/>
<comment type="caution">
    <text evidence="4">The sequence shown here is derived from an EMBL/GenBank/DDBJ whole genome shotgun (WGS) entry which is preliminary data.</text>
</comment>
<dbReference type="Pfam" id="PF00534">
    <property type="entry name" value="Glycos_transf_1"/>
    <property type="match status" value="1"/>
</dbReference>
<evidence type="ECO:0000259" key="2">
    <source>
        <dbReference type="Pfam" id="PF00534"/>
    </source>
</evidence>
<evidence type="ECO:0000259" key="3">
    <source>
        <dbReference type="Pfam" id="PF13439"/>
    </source>
</evidence>
<dbReference type="InterPro" id="IPR028098">
    <property type="entry name" value="Glyco_trans_4-like_N"/>
</dbReference>
<name>A0A7V4FDC3_UNCW3</name>
<reference evidence="4" key="1">
    <citation type="journal article" date="2020" name="mSystems">
        <title>Genome- and Community-Level Interaction Insights into Carbon Utilization and Element Cycling Functions of Hydrothermarchaeota in Hydrothermal Sediment.</title>
        <authorList>
            <person name="Zhou Z."/>
            <person name="Liu Y."/>
            <person name="Xu W."/>
            <person name="Pan J."/>
            <person name="Luo Z.H."/>
            <person name="Li M."/>
        </authorList>
    </citation>
    <scope>NUCLEOTIDE SEQUENCE [LARGE SCALE GENOMIC DNA]</scope>
    <source>
        <strain evidence="4">SpSt-655</strain>
    </source>
</reference>
<feature type="domain" description="Glycosyltransferase subfamily 4-like N-terminal" evidence="3">
    <location>
        <begin position="18"/>
        <end position="183"/>
    </location>
</feature>
<keyword evidence="1 4" id="KW-0808">Transferase</keyword>